<evidence type="ECO:0000313" key="2">
    <source>
        <dbReference type="EMBL" id="MDM1717949.1"/>
    </source>
</evidence>
<dbReference type="Pfam" id="PF05713">
    <property type="entry name" value="MobC"/>
    <property type="match status" value="1"/>
</dbReference>
<feature type="domain" description="Bacterial mobilisation" evidence="1">
    <location>
        <begin position="80"/>
        <end position="129"/>
    </location>
</feature>
<sequence>MRTKNRIFRQTQLQWEQLEKYLKETQEGFTDFIQSLIQRELSQAAMAFRYDEQDPPPRFKIKTVFEVIKRYQKTDPALLLELAKIGNNLNQIARALNILKNATAEEQRKLDIFRCFHALKAIQDQIEQLSPDLPKISRQTPDRIKKQLLSLPSVDLIEEDEDAY</sequence>
<comment type="caution">
    <text evidence="3">The sequence shown here is derived from an EMBL/GenBank/DDBJ whole genome shotgun (WGS) entry which is preliminary data.</text>
</comment>
<proteinExistence type="predicted"/>
<protein>
    <submittedName>
        <fullName evidence="3">Conjugal transfer protein TrbI</fullName>
    </submittedName>
    <submittedName>
        <fullName evidence="2">MobC family plasmid mobilization relaxosome protein</fullName>
    </submittedName>
</protein>
<reference evidence="2" key="2">
    <citation type="submission" date="2020-06" db="EMBL/GenBank/DDBJ databases">
        <authorList>
            <person name="Dong N."/>
        </authorList>
    </citation>
    <scope>NUCLEOTIDE SEQUENCE</scope>
    <source>
        <strain evidence="2">DF49-4</strain>
    </source>
</reference>
<dbReference type="Proteomes" id="UP000186931">
    <property type="component" value="Unassembled WGS sequence"/>
</dbReference>
<gene>
    <name evidence="3" type="ORF">BJN41_14255</name>
    <name evidence="2" type="ORF">HX110_02055</name>
</gene>
<accession>A0A1E8DYP2</accession>
<name>A0A1E8DYP2_9GAMM</name>
<dbReference type="Proteomes" id="UP001174419">
    <property type="component" value="Unassembled WGS sequence"/>
</dbReference>
<dbReference type="EMBL" id="MKQS01000047">
    <property type="protein sequence ID" value="OFE42490.1"/>
    <property type="molecule type" value="Genomic_DNA"/>
</dbReference>
<dbReference type="RefSeq" id="WP_057692602.1">
    <property type="nucleotide sequence ID" value="NZ_JACANG010000003.1"/>
</dbReference>
<reference evidence="3 4" key="1">
    <citation type="submission" date="2016-10" db="EMBL/GenBank/DDBJ databases">
        <title>Genome of airborne Acinetobacter sp. 5-2Ac02 in the hospital environment: Species near to Acinetobacter towneri.</title>
        <authorList>
            <person name="Barbosa B."/>
            <person name="Fernandez-Garcia L."/>
            <person name="Gato E."/>
            <person name="Leao R."/>
            <person name="Albano R."/>
            <person name="Fernandez B."/>
            <person name="Fernandez-Cuenca F."/>
            <person name="Marques E."/>
            <person name="Tomas M."/>
        </authorList>
    </citation>
    <scope>NUCLEOTIDE SEQUENCE [LARGE SCALE GENOMIC DNA]</scope>
    <source>
        <strain evidence="3 4">5-2Ac02</strain>
    </source>
</reference>
<organism evidence="3 4">
    <name type="scientific">Acinetobacter towneri</name>
    <dbReference type="NCBI Taxonomy" id="202956"/>
    <lineage>
        <taxon>Bacteria</taxon>
        <taxon>Pseudomonadati</taxon>
        <taxon>Pseudomonadota</taxon>
        <taxon>Gammaproteobacteria</taxon>
        <taxon>Moraxellales</taxon>
        <taxon>Moraxellaceae</taxon>
        <taxon>Acinetobacter</taxon>
    </lineage>
</organism>
<evidence type="ECO:0000313" key="4">
    <source>
        <dbReference type="Proteomes" id="UP000186931"/>
    </source>
</evidence>
<evidence type="ECO:0000313" key="3">
    <source>
        <dbReference type="EMBL" id="OFE42490.1"/>
    </source>
</evidence>
<evidence type="ECO:0000259" key="1">
    <source>
        <dbReference type="Pfam" id="PF05713"/>
    </source>
</evidence>
<reference evidence="2" key="3">
    <citation type="journal article" date="2022" name="Sci. Total Environ.">
        <title>Prevalence, transmission, and molecular epidemiology of tet(X)-positive bacteria among humans, animals, and environmental niches in China: An epidemiological, and genomic-based study.</title>
        <authorList>
            <person name="Dong N."/>
            <person name="Zeng Y."/>
            <person name="Cai C."/>
            <person name="Sun C."/>
            <person name="Lu J."/>
            <person name="Liu C."/>
            <person name="Zhou H."/>
            <person name="Sun Q."/>
            <person name="Shu L."/>
            <person name="Wang H."/>
            <person name="Wang Y."/>
            <person name="Wang S."/>
            <person name="Wu C."/>
            <person name="Chan E.W."/>
            <person name="Chen G."/>
            <person name="Shen Z."/>
            <person name="Chen S."/>
            <person name="Zhang R."/>
        </authorList>
    </citation>
    <scope>NUCLEOTIDE SEQUENCE</scope>
    <source>
        <strain evidence="2">DF49-4</strain>
    </source>
</reference>
<dbReference type="AlphaFoldDB" id="A0A1E8DYP2"/>
<dbReference type="EMBL" id="JACANG010000003">
    <property type="protein sequence ID" value="MDM1717949.1"/>
    <property type="molecule type" value="Genomic_DNA"/>
</dbReference>
<dbReference type="InterPro" id="IPR008687">
    <property type="entry name" value="MobC"/>
</dbReference>